<dbReference type="Proteomes" id="UP000789901">
    <property type="component" value="Unassembled WGS sequence"/>
</dbReference>
<feature type="non-terminal residue" evidence="1">
    <location>
        <position position="142"/>
    </location>
</feature>
<keyword evidence="2" id="KW-1185">Reference proteome</keyword>
<name>A0ABN7WEY1_GIGMA</name>
<accession>A0ABN7WEY1</accession>
<gene>
    <name evidence="1" type="ORF">GMARGA_LOCUS30055</name>
</gene>
<evidence type="ECO:0000313" key="1">
    <source>
        <dbReference type="EMBL" id="CAG8829688.1"/>
    </source>
</evidence>
<evidence type="ECO:0000313" key="2">
    <source>
        <dbReference type="Proteomes" id="UP000789901"/>
    </source>
</evidence>
<dbReference type="EMBL" id="CAJVQB010041605">
    <property type="protein sequence ID" value="CAG8829688.1"/>
    <property type="molecule type" value="Genomic_DNA"/>
</dbReference>
<sequence>GIESFDRSINVYIKSLNCIIALEQQGKRYEKARILLKMEPQNDYKLARKWAMRKLANNNSVYFYNPKITITGNSVVGVGISNNGTFNSISKRNKKISKTQHQNARSNLVNEVLVALGKMMRASLDKSLNDRVDIVICELNVI</sequence>
<organism evidence="1 2">
    <name type="scientific">Gigaspora margarita</name>
    <dbReference type="NCBI Taxonomy" id="4874"/>
    <lineage>
        <taxon>Eukaryota</taxon>
        <taxon>Fungi</taxon>
        <taxon>Fungi incertae sedis</taxon>
        <taxon>Mucoromycota</taxon>
        <taxon>Glomeromycotina</taxon>
        <taxon>Glomeromycetes</taxon>
        <taxon>Diversisporales</taxon>
        <taxon>Gigasporaceae</taxon>
        <taxon>Gigaspora</taxon>
    </lineage>
</organism>
<reference evidence="1 2" key="1">
    <citation type="submission" date="2021-06" db="EMBL/GenBank/DDBJ databases">
        <authorList>
            <person name="Kallberg Y."/>
            <person name="Tangrot J."/>
            <person name="Rosling A."/>
        </authorList>
    </citation>
    <scope>NUCLEOTIDE SEQUENCE [LARGE SCALE GENOMIC DNA]</scope>
    <source>
        <strain evidence="1 2">120-4 pot B 10/14</strain>
    </source>
</reference>
<proteinExistence type="predicted"/>
<protein>
    <submittedName>
        <fullName evidence="1">26797_t:CDS:1</fullName>
    </submittedName>
</protein>
<comment type="caution">
    <text evidence="1">The sequence shown here is derived from an EMBL/GenBank/DDBJ whole genome shotgun (WGS) entry which is preliminary data.</text>
</comment>
<feature type="non-terminal residue" evidence="1">
    <location>
        <position position="1"/>
    </location>
</feature>